<organism evidence="1 2">
    <name type="scientific">Brochothrix campestris FSL F6-1037</name>
    <dbReference type="NCBI Taxonomy" id="1265861"/>
    <lineage>
        <taxon>Bacteria</taxon>
        <taxon>Bacillati</taxon>
        <taxon>Bacillota</taxon>
        <taxon>Bacilli</taxon>
        <taxon>Bacillales</taxon>
        <taxon>Listeriaceae</taxon>
        <taxon>Brochothrix</taxon>
    </lineage>
</organism>
<sequence>MAKIKKTNAMRELDKLNIAYDITTYAWDPEHLDASHASESIGMNASTVYKTLVLKGDKTGLLVACIPAKEKIDLKKTRSY</sequence>
<dbReference type="InterPro" id="IPR036754">
    <property type="entry name" value="YbaK/aa-tRNA-synt-asso_dom_sf"/>
</dbReference>
<dbReference type="STRING" id="1265861.BCAMP_06005"/>
<name>W7CKK7_9LIST</name>
<proteinExistence type="predicted"/>
<protein>
    <submittedName>
        <fullName evidence="1">YbaK/ebsC protein</fullName>
    </submittedName>
</protein>
<keyword evidence="2" id="KW-1185">Reference proteome</keyword>
<evidence type="ECO:0000313" key="1">
    <source>
        <dbReference type="EMBL" id="EUJ39979.1"/>
    </source>
</evidence>
<gene>
    <name evidence="1" type="ORF">BCAMP_06005</name>
</gene>
<comment type="caution">
    <text evidence="1">The sequence shown here is derived from an EMBL/GenBank/DDBJ whole genome shotgun (WGS) entry which is preliminary data.</text>
</comment>
<dbReference type="Proteomes" id="UP000019243">
    <property type="component" value="Unassembled WGS sequence"/>
</dbReference>
<evidence type="ECO:0000313" key="2">
    <source>
        <dbReference type="Proteomes" id="UP000019243"/>
    </source>
</evidence>
<dbReference type="SUPFAM" id="SSF55826">
    <property type="entry name" value="YbaK/ProRS associated domain"/>
    <property type="match status" value="1"/>
</dbReference>
<dbReference type="GO" id="GO:0002161">
    <property type="term" value="F:aminoacyl-tRNA deacylase activity"/>
    <property type="evidence" value="ECO:0007669"/>
    <property type="project" value="InterPro"/>
</dbReference>
<accession>W7CKK7</accession>
<reference evidence="1 2" key="1">
    <citation type="submission" date="2012-12" db="EMBL/GenBank/DDBJ databases">
        <title>Novel taxa of Listeriaceae from agricultural environments in the United States.</title>
        <authorList>
            <person name="den Bakker H.C."/>
            <person name="Allred A."/>
            <person name="Warchocki S."/>
            <person name="Wright E.M."/>
            <person name="Burrell A."/>
            <person name="Nightingale K.K."/>
            <person name="Kephart D."/>
            <person name="Wiedmann M."/>
        </authorList>
    </citation>
    <scope>NUCLEOTIDE SEQUENCE [LARGE SCALE GENOMIC DNA]</scope>
    <source>
        <strain evidence="1 2">FSL F6-1037</strain>
    </source>
</reference>
<dbReference type="EMBL" id="AODH01000022">
    <property type="protein sequence ID" value="EUJ39979.1"/>
    <property type="molecule type" value="Genomic_DNA"/>
</dbReference>
<dbReference type="Gene3D" id="3.90.960.10">
    <property type="entry name" value="YbaK/aminoacyl-tRNA synthetase-associated domain"/>
    <property type="match status" value="1"/>
</dbReference>
<dbReference type="AlphaFoldDB" id="W7CKK7"/>